<keyword evidence="1" id="KW-1133">Transmembrane helix</keyword>
<dbReference type="EMBL" id="BAAAZR010000040">
    <property type="protein sequence ID" value="GAA3837868.1"/>
    <property type="molecule type" value="Genomic_DNA"/>
</dbReference>
<keyword evidence="3" id="KW-1185">Reference proteome</keyword>
<reference evidence="3" key="1">
    <citation type="journal article" date="2019" name="Int. J. Syst. Evol. Microbiol.">
        <title>The Global Catalogue of Microorganisms (GCM) 10K type strain sequencing project: providing services to taxonomists for standard genome sequencing and annotation.</title>
        <authorList>
            <consortium name="The Broad Institute Genomics Platform"/>
            <consortium name="The Broad Institute Genome Sequencing Center for Infectious Disease"/>
            <person name="Wu L."/>
            <person name="Ma J."/>
        </authorList>
    </citation>
    <scope>NUCLEOTIDE SEQUENCE [LARGE SCALE GENOMIC DNA]</scope>
    <source>
        <strain evidence="3">JCM 16908</strain>
    </source>
</reference>
<name>A0ABP7J9K3_9ACTN</name>
<comment type="caution">
    <text evidence="2">The sequence shown here is derived from an EMBL/GenBank/DDBJ whole genome shotgun (WGS) entry which is preliminary data.</text>
</comment>
<feature type="transmembrane region" description="Helical" evidence="1">
    <location>
        <begin position="37"/>
        <end position="57"/>
    </location>
</feature>
<keyword evidence="1" id="KW-0812">Transmembrane</keyword>
<organism evidence="2 3">
    <name type="scientific">Sphaerisporangium flaviroseum</name>
    <dbReference type="NCBI Taxonomy" id="509199"/>
    <lineage>
        <taxon>Bacteria</taxon>
        <taxon>Bacillati</taxon>
        <taxon>Actinomycetota</taxon>
        <taxon>Actinomycetes</taxon>
        <taxon>Streptosporangiales</taxon>
        <taxon>Streptosporangiaceae</taxon>
        <taxon>Sphaerisporangium</taxon>
    </lineage>
</organism>
<accession>A0ABP7J9K3</accession>
<dbReference type="RefSeq" id="WP_344950572.1">
    <property type="nucleotide sequence ID" value="NZ_BAAAZR010000040.1"/>
</dbReference>
<evidence type="ECO:0000313" key="2">
    <source>
        <dbReference type="EMBL" id="GAA3837868.1"/>
    </source>
</evidence>
<evidence type="ECO:0000313" key="3">
    <source>
        <dbReference type="Proteomes" id="UP001500888"/>
    </source>
</evidence>
<gene>
    <name evidence="2" type="ORF">GCM10022226_70020</name>
</gene>
<protein>
    <recommendedName>
        <fullName evidence="4">Tat pathway signal sequence domain protein</fullName>
    </recommendedName>
</protein>
<dbReference type="Proteomes" id="UP001500888">
    <property type="component" value="Unassembled WGS sequence"/>
</dbReference>
<sequence length="228" mass="24245">MNDTFEDRLLAELKAEMAVRAPQGRAPAPRRTRVRRLLGVTAVAGTAAAAAIAVPLVTGTGTPAYAVTRNPDGTVTLTIHELRDPEGVEKDLAAEGVRADVTYMPLGKRCERPGFRPLEADQASIPTAEELGSEDPAVRAKVREKLAGSPSGKAIRMRNGITIYPQYVRRGQTVVIEVAENQKEPTVDEPGVAWSFSGRLTDGPVNPCRLVDDPGAFDIGDATPPPGS</sequence>
<keyword evidence="1" id="KW-0472">Membrane</keyword>
<evidence type="ECO:0000256" key="1">
    <source>
        <dbReference type="SAM" id="Phobius"/>
    </source>
</evidence>
<evidence type="ECO:0008006" key="4">
    <source>
        <dbReference type="Google" id="ProtNLM"/>
    </source>
</evidence>
<proteinExistence type="predicted"/>